<reference evidence="2" key="1">
    <citation type="submission" date="2019-03" db="EMBL/GenBank/DDBJ databases">
        <title>Lake Tanganyika Metagenome-Assembled Genomes (MAGs).</title>
        <authorList>
            <person name="Tran P."/>
        </authorList>
    </citation>
    <scope>NUCLEOTIDE SEQUENCE</scope>
    <source>
        <strain evidence="2">K_DeepCast_65m_m2_066</strain>
    </source>
</reference>
<evidence type="ECO:0000259" key="1">
    <source>
        <dbReference type="Pfam" id="PF04321"/>
    </source>
</evidence>
<name>A0A938B567_UNCTE</name>
<evidence type="ECO:0000313" key="2">
    <source>
        <dbReference type="EMBL" id="MBM3225315.1"/>
    </source>
</evidence>
<gene>
    <name evidence="2" type="ORF">FJZ47_16140</name>
</gene>
<dbReference type="InterPro" id="IPR036291">
    <property type="entry name" value="NAD(P)-bd_dom_sf"/>
</dbReference>
<feature type="domain" description="RmlD-like substrate binding" evidence="1">
    <location>
        <begin position="3"/>
        <end position="42"/>
    </location>
</feature>
<dbReference type="Proteomes" id="UP000712673">
    <property type="component" value="Unassembled WGS sequence"/>
</dbReference>
<protein>
    <submittedName>
        <fullName evidence="2">Sugar nucleotide-binding protein</fullName>
    </submittedName>
</protein>
<organism evidence="2 3">
    <name type="scientific">Tectimicrobiota bacterium</name>
    <dbReference type="NCBI Taxonomy" id="2528274"/>
    <lineage>
        <taxon>Bacteria</taxon>
        <taxon>Pseudomonadati</taxon>
        <taxon>Nitrospinota/Tectimicrobiota group</taxon>
        <taxon>Candidatus Tectimicrobiota</taxon>
    </lineage>
</organism>
<dbReference type="InterPro" id="IPR029903">
    <property type="entry name" value="RmlD-like-bd"/>
</dbReference>
<proteinExistence type="predicted"/>
<sequence length="142" mass="15962">DRGQYTENDVPHPKNFYGLTKLVGEYVARRCPAHLIVRTNFVAREPWLYPQAFTDRYGTYLYADDVAQALHGLMADRVTGLVHIAGEQTLSMYELACLTTPAVLPVTTREIALPLTMDMTLQSVRLAPYRLTRGDPVDHPTA</sequence>
<dbReference type="AlphaFoldDB" id="A0A938B567"/>
<dbReference type="SUPFAM" id="SSF51735">
    <property type="entry name" value="NAD(P)-binding Rossmann-fold domains"/>
    <property type="match status" value="1"/>
</dbReference>
<dbReference type="EMBL" id="VGLS01000539">
    <property type="protein sequence ID" value="MBM3225315.1"/>
    <property type="molecule type" value="Genomic_DNA"/>
</dbReference>
<dbReference type="Pfam" id="PF04321">
    <property type="entry name" value="RmlD_sub_bind"/>
    <property type="match status" value="1"/>
</dbReference>
<comment type="caution">
    <text evidence="2">The sequence shown here is derived from an EMBL/GenBank/DDBJ whole genome shotgun (WGS) entry which is preliminary data.</text>
</comment>
<dbReference type="Gene3D" id="3.40.50.720">
    <property type="entry name" value="NAD(P)-binding Rossmann-like Domain"/>
    <property type="match status" value="1"/>
</dbReference>
<evidence type="ECO:0000313" key="3">
    <source>
        <dbReference type="Proteomes" id="UP000712673"/>
    </source>
</evidence>
<feature type="non-terminal residue" evidence="2">
    <location>
        <position position="1"/>
    </location>
</feature>
<accession>A0A938B567</accession>